<comment type="caution">
    <text evidence="3">The sequence shown here is derived from an EMBL/GenBank/DDBJ whole genome shotgun (WGS) entry which is preliminary data.</text>
</comment>
<keyword evidence="1" id="KW-0812">Transmembrane</keyword>
<evidence type="ECO:0000313" key="4">
    <source>
        <dbReference type="Proteomes" id="UP000567179"/>
    </source>
</evidence>
<protein>
    <recommendedName>
        <fullName evidence="2">DUF6534 domain-containing protein</fullName>
    </recommendedName>
</protein>
<dbReference type="Pfam" id="PF20152">
    <property type="entry name" value="DUF6534"/>
    <property type="match status" value="1"/>
</dbReference>
<dbReference type="AlphaFoldDB" id="A0A8H5BIS6"/>
<dbReference type="OrthoDB" id="3062533at2759"/>
<keyword evidence="1" id="KW-0472">Membrane</keyword>
<accession>A0A8H5BIS6</accession>
<sequence>MVRRYFILSKHYVISGIIIVLMLLSLERSMYLGISSATGNLPVEGRLTNFMPAILALSSSAAADLSTMIAMFWKLKVTDTYSRITHNLVRRMSAVVIITGTATCMVGLAIMISFLTYPLSTLSTCFASFAGRVYSLTMLFTLLYRDMIKDDQWIQIDDSAPGDVIPSANGSDVPGASTPLSSMTFASPATSPRPNSHRQCLMIEYEEPPASGSAVREMPHEEVG</sequence>
<feature type="transmembrane region" description="Helical" evidence="1">
    <location>
        <begin position="12"/>
        <end position="30"/>
    </location>
</feature>
<feature type="transmembrane region" description="Helical" evidence="1">
    <location>
        <begin position="50"/>
        <end position="73"/>
    </location>
</feature>
<feature type="domain" description="DUF6534" evidence="2">
    <location>
        <begin position="60"/>
        <end position="146"/>
    </location>
</feature>
<reference evidence="3 4" key="1">
    <citation type="journal article" date="2020" name="ISME J.">
        <title>Uncovering the hidden diversity of litter-decomposition mechanisms in mushroom-forming fungi.</title>
        <authorList>
            <person name="Floudas D."/>
            <person name="Bentzer J."/>
            <person name="Ahren D."/>
            <person name="Johansson T."/>
            <person name="Persson P."/>
            <person name="Tunlid A."/>
        </authorList>
    </citation>
    <scope>NUCLEOTIDE SEQUENCE [LARGE SCALE GENOMIC DNA]</scope>
    <source>
        <strain evidence="3 4">CBS 101986</strain>
    </source>
</reference>
<feature type="transmembrane region" description="Helical" evidence="1">
    <location>
        <begin position="121"/>
        <end position="144"/>
    </location>
</feature>
<evidence type="ECO:0000256" key="1">
    <source>
        <dbReference type="SAM" id="Phobius"/>
    </source>
</evidence>
<name>A0A8H5BIS6_9AGAR</name>
<keyword evidence="4" id="KW-1185">Reference proteome</keyword>
<organism evidence="3 4">
    <name type="scientific">Psilocybe cf. subviscida</name>
    <dbReference type="NCBI Taxonomy" id="2480587"/>
    <lineage>
        <taxon>Eukaryota</taxon>
        <taxon>Fungi</taxon>
        <taxon>Dikarya</taxon>
        <taxon>Basidiomycota</taxon>
        <taxon>Agaricomycotina</taxon>
        <taxon>Agaricomycetes</taxon>
        <taxon>Agaricomycetidae</taxon>
        <taxon>Agaricales</taxon>
        <taxon>Agaricineae</taxon>
        <taxon>Strophariaceae</taxon>
        <taxon>Psilocybe</taxon>
    </lineage>
</organism>
<keyword evidence="1" id="KW-1133">Transmembrane helix</keyword>
<feature type="transmembrane region" description="Helical" evidence="1">
    <location>
        <begin position="94"/>
        <end position="115"/>
    </location>
</feature>
<dbReference type="Proteomes" id="UP000567179">
    <property type="component" value="Unassembled WGS sequence"/>
</dbReference>
<proteinExistence type="predicted"/>
<dbReference type="EMBL" id="JAACJJ010000016">
    <property type="protein sequence ID" value="KAF5324075.1"/>
    <property type="molecule type" value="Genomic_DNA"/>
</dbReference>
<dbReference type="InterPro" id="IPR045339">
    <property type="entry name" value="DUF6534"/>
</dbReference>
<evidence type="ECO:0000313" key="3">
    <source>
        <dbReference type="EMBL" id="KAF5324075.1"/>
    </source>
</evidence>
<evidence type="ECO:0000259" key="2">
    <source>
        <dbReference type="Pfam" id="PF20152"/>
    </source>
</evidence>
<gene>
    <name evidence="3" type="ORF">D9619_011117</name>
</gene>